<dbReference type="InterPro" id="IPR018060">
    <property type="entry name" value="HTH_AraC"/>
</dbReference>
<keyword evidence="3" id="KW-0804">Transcription</keyword>
<evidence type="ECO:0000313" key="6">
    <source>
        <dbReference type="EMBL" id="TAA21184.1"/>
    </source>
</evidence>
<feature type="region of interest" description="Disordered" evidence="4">
    <location>
        <begin position="1"/>
        <end position="36"/>
    </location>
</feature>
<gene>
    <name evidence="6" type="ORF">EA658_05850</name>
</gene>
<dbReference type="SUPFAM" id="SSF46689">
    <property type="entry name" value="Homeodomain-like"/>
    <property type="match status" value="2"/>
</dbReference>
<organism evidence="6 7">
    <name type="scientific">Pseudoxanthomonas winnipegensis</name>
    <dbReference type="NCBI Taxonomy" id="2480810"/>
    <lineage>
        <taxon>Bacteria</taxon>
        <taxon>Pseudomonadati</taxon>
        <taxon>Pseudomonadota</taxon>
        <taxon>Gammaproteobacteria</taxon>
        <taxon>Lysobacterales</taxon>
        <taxon>Lysobacteraceae</taxon>
        <taxon>Pseudoxanthomonas</taxon>
    </lineage>
</organism>
<keyword evidence="1" id="KW-0805">Transcription regulation</keyword>
<feature type="region of interest" description="Disordered" evidence="4">
    <location>
        <begin position="47"/>
        <end position="66"/>
    </location>
</feature>
<sequence length="421" mass="45737">MAKSRSSGCSERNRYSALGPHPGVGSSATGPWPDTLYQRRTPLETKLCSPGASGSGTAAAAGRSCNTRKKPRLSKISRRFIGALSVKGRAACGRSAVARRLARRRLRQLRNLAKLGALPPAWKRPMHAANPELRKVPPWLSHTVSARASWSWCAMEQSCFGPVQLDAPALPFHHLTLPLDRGALRMGMCVDGHRHVARMGQDEIGIIAAGDGGRFWWDRPVDSACLYFTDAALGEIVGHEITDRSHGLRSTLQRRAPAIAGLLRVLRTDAATGQPHGALVGDAVFVALIPQLMPMARVPPGPRAADWRVGRALAYIHAHLSEPLDLASIARAAASSPFHLARAFRARMGCTLWRYVLRERARDACWRLRDERLSLAAVAEAAGFVSYAGFIAAMRHEFGQSPQQLRQALSAGKHPTKNAPD</sequence>
<dbReference type="PROSITE" id="PS01124">
    <property type="entry name" value="HTH_ARAC_FAMILY_2"/>
    <property type="match status" value="1"/>
</dbReference>
<proteinExistence type="predicted"/>
<accession>A0ABY1WH35</accession>
<evidence type="ECO:0000256" key="1">
    <source>
        <dbReference type="ARBA" id="ARBA00023015"/>
    </source>
</evidence>
<feature type="compositionally biased region" description="Low complexity" evidence="4">
    <location>
        <begin position="49"/>
        <end position="64"/>
    </location>
</feature>
<evidence type="ECO:0000313" key="7">
    <source>
        <dbReference type="Proteomes" id="UP000293089"/>
    </source>
</evidence>
<dbReference type="Gene3D" id="1.10.10.60">
    <property type="entry name" value="Homeodomain-like"/>
    <property type="match status" value="1"/>
</dbReference>
<evidence type="ECO:0000256" key="2">
    <source>
        <dbReference type="ARBA" id="ARBA00023125"/>
    </source>
</evidence>
<comment type="caution">
    <text evidence="6">The sequence shown here is derived from an EMBL/GenBank/DDBJ whole genome shotgun (WGS) entry which is preliminary data.</text>
</comment>
<dbReference type="EMBL" id="SHME01000002">
    <property type="protein sequence ID" value="TAA21184.1"/>
    <property type="molecule type" value="Genomic_DNA"/>
</dbReference>
<evidence type="ECO:0000256" key="4">
    <source>
        <dbReference type="SAM" id="MobiDB-lite"/>
    </source>
</evidence>
<dbReference type="PANTHER" id="PTHR46796">
    <property type="entry name" value="HTH-TYPE TRANSCRIPTIONAL ACTIVATOR RHAS-RELATED"/>
    <property type="match status" value="1"/>
</dbReference>
<dbReference type="Proteomes" id="UP000293089">
    <property type="component" value="Unassembled WGS sequence"/>
</dbReference>
<feature type="compositionally biased region" description="Polar residues" evidence="4">
    <location>
        <begin position="1"/>
        <end position="10"/>
    </location>
</feature>
<keyword evidence="7" id="KW-1185">Reference proteome</keyword>
<dbReference type="SMART" id="SM00342">
    <property type="entry name" value="HTH_ARAC"/>
    <property type="match status" value="1"/>
</dbReference>
<reference evidence="6 7" key="1">
    <citation type="submission" date="2019-02" db="EMBL/GenBank/DDBJ databases">
        <title>WGS of Pseudoxanthomonas species novum from clinical isolates.</title>
        <authorList>
            <person name="Bernier A.-M."/>
            <person name="Bernard K."/>
            <person name="Vachon A."/>
        </authorList>
    </citation>
    <scope>NUCLEOTIDE SEQUENCE [LARGE SCALE GENOMIC DNA]</scope>
    <source>
        <strain evidence="7">NML 170316</strain>
    </source>
</reference>
<protein>
    <submittedName>
        <fullName evidence="6">AraC family transcriptional regulator</fullName>
    </submittedName>
</protein>
<feature type="domain" description="HTH araC/xylS-type" evidence="5">
    <location>
        <begin position="310"/>
        <end position="408"/>
    </location>
</feature>
<dbReference type="InterPro" id="IPR050204">
    <property type="entry name" value="AraC_XylS_family_regulators"/>
</dbReference>
<dbReference type="InterPro" id="IPR009057">
    <property type="entry name" value="Homeodomain-like_sf"/>
</dbReference>
<name>A0ABY1WH35_9GAMM</name>
<dbReference type="Pfam" id="PF12833">
    <property type="entry name" value="HTH_18"/>
    <property type="match status" value="1"/>
</dbReference>
<evidence type="ECO:0000256" key="3">
    <source>
        <dbReference type="ARBA" id="ARBA00023163"/>
    </source>
</evidence>
<evidence type="ECO:0000259" key="5">
    <source>
        <dbReference type="PROSITE" id="PS01124"/>
    </source>
</evidence>
<keyword evidence="2" id="KW-0238">DNA-binding</keyword>